<dbReference type="AlphaFoldDB" id="A0A4C1YYJ7"/>
<accession>A0A4C1YYJ7</accession>
<dbReference type="Proteomes" id="UP000299102">
    <property type="component" value="Unassembled WGS sequence"/>
</dbReference>
<organism evidence="1 2">
    <name type="scientific">Eumeta variegata</name>
    <name type="common">Bagworm moth</name>
    <name type="synonym">Eumeta japonica</name>
    <dbReference type="NCBI Taxonomy" id="151549"/>
    <lineage>
        <taxon>Eukaryota</taxon>
        <taxon>Metazoa</taxon>
        <taxon>Ecdysozoa</taxon>
        <taxon>Arthropoda</taxon>
        <taxon>Hexapoda</taxon>
        <taxon>Insecta</taxon>
        <taxon>Pterygota</taxon>
        <taxon>Neoptera</taxon>
        <taxon>Endopterygota</taxon>
        <taxon>Lepidoptera</taxon>
        <taxon>Glossata</taxon>
        <taxon>Ditrysia</taxon>
        <taxon>Tineoidea</taxon>
        <taxon>Psychidae</taxon>
        <taxon>Oiketicinae</taxon>
        <taxon>Eumeta</taxon>
    </lineage>
</organism>
<gene>
    <name evidence="1" type="ORF">EVAR_53162_1</name>
</gene>
<proteinExistence type="predicted"/>
<name>A0A4C1YYJ7_EUMVA</name>
<reference evidence="1 2" key="1">
    <citation type="journal article" date="2019" name="Commun. Biol.">
        <title>The bagworm genome reveals a unique fibroin gene that provides high tensile strength.</title>
        <authorList>
            <person name="Kono N."/>
            <person name="Nakamura H."/>
            <person name="Ohtoshi R."/>
            <person name="Tomita M."/>
            <person name="Numata K."/>
            <person name="Arakawa K."/>
        </authorList>
    </citation>
    <scope>NUCLEOTIDE SEQUENCE [LARGE SCALE GENOMIC DNA]</scope>
</reference>
<protein>
    <submittedName>
        <fullName evidence="1">Uncharacterized protein</fullName>
    </submittedName>
</protein>
<dbReference type="EMBL" id="BGZK01001443">
    <property type="protein sequence ID" value="GBP80022.1"/>
    <property type="molecule type" value="Genomic_DNA"/>
</dbReference>
<keyword evidence="2" id="KW-1185">Reference proteome</keyword>
<evidence type="ECO:0000313" key="2">
    <source>
        <dbReference type="Proteomes" id="UP000299102"/>
    </source>
</evidence>
<comment type="caution">
    <text evidence="1">The sequence shown here is derived from an EMBL/GenBank/DDBJ whole genome shotgun (WGS) entry which is preliminary data.</text>
</comment>
<sequence length="109" mass="11864">MVPFDHLKKRLESAANKHARGEKVGVGRGAWGAGCGARGVASLRRYFICVAKADVWGTQPLHLDLNLCNKRPACLGKYFLYVIERSRAAVPPAPRVRAMGASARVSHSH</sequence>
<evidence type="ECO:0000313" key="1">
    <source>
        <dbReference type="EMBL" id="GBP80022.1"/>
    </source>
</evidence>